<accession>A0A4P7N3A1</accession>
<organism evidence="1 2">
    <name type="scientific">Pyricularia oryzae</name>
    <name type="common">Rice blast fungus</name>
    <name type="synonym">Magnaporthe oryzae</name>
    <dbReference type="NCBI Taxonomy" id="318829"/>
    <lineage>
        <taxon>Eukaryota</taxon>
        <taxon>Fungi</taxon>
        <taxon>Dikarya</taxon>
        <taxon>Ascomycota</taxon>
        <taxon>Pezizomycotina</taxon>
        <taxon>Sordariomycetes</taxon>
        <taxon>Sordariomycetidae</taxon>
        <taxon>Magnaporthales</taxon>
        <taxon>Pyriculariaceae</taxon>
        <taxon>Pyricularia</taxon>
    </lineage>
</organism>
<gene>
    <name evidence="1" type="ORF">PoMZ_00379</name>
</gene>
<evidence type="ECO:0000313" key="1">
    <source>
        <dbReference type="EMBL" id="QBZ55481.1"/>
    </source>
</evidence>
<protein>
    <submittedName>
        <fullName evidence="1">Uncharacterized protein</fullName>
    </submittedName>
</protein>
<dbReference type="EMBL" id="CP034205">
    <property type="protein sequence ID" value="QBZ55481.1"/>
    <property type="molecule type" value="Genomic_DNA"/>
</dbReference>
<evidence type="ECO:0000313" key="2">
    <source>
        <dbReference type="Proteomes" id="UP000294847"/>
    </source>
</evidence>
<proteinExistence type="predicted"/>
<sequence length="96" mass="11184">MWEICMWDPHDQTGPLGRKELRGNFHKGITPREIVKQIRQTEQGVVFSKNPKVKEGKSKWKKWKKNHQVPSLSARYSLLYGYGTMGDNEVTDPGWI</sequence>
<dbReference type="Proteomes" id="UP000294847">
    <property type="component" value="Chromosome 2"/>
</dbReference>
<name>A0A4P7N3A1_PYROR</name>
<dbReference type="AlphaFoldDB" id="A0A4P7N3A1"/>
<reference evidence="1 2" key="1">
    <citation type="journal article" date="2019" name="Mol. Biol. Evol.">
        <title>Blast fungal genomes show frequent chromosomal changes, gene gains and losses, and effector gene turnover.</title>
        <authorList>
            <person name="Gomez Luciano L.B."/>
            <person name="Jason Tsai I."/>
            <person name="Chuma I."/>
            <person name="Tosa Y."/>
            <person name="Chen Y.H."/>
            <person name="Li J.Y."/>
            <person name="Li M.Y."/>
            <person name="Jade Lu M.Y."/>
            <person name="Nakayashiki H."/>
            <person name="Li W.H."/>
        </authorList>
    </citation>
    <scope>NUCLEOTIDE SEQUENCE [LARGE SCALE GENOMIC DNA]</scope>
    <source>
        <strain evidence="1">MZ5-1-6</strain>
    </source>
</reference>